<dbReference type="Pfam" id="PF07859">
    <property type="entry name" value="Abhydrolase_3"/>
    <property type="match status" value="1"/>
</dbReference>
<dbReference type="PANTHER" id="PTHR48081:SF8">
    <property type="entry name" value="ALPHA_BETA HYDROLASE FOLD-3 DOMAIN-CONTAINING PROTEIN-RELATED"/>
    <property type="match status" value="1"/>
</dbReference>
<dbReference type="EMBL" id="QTTN01000003">
    <property type="protein sequence ID" value="REE92768.1"/>
    <property type="molecule type" value="Genomic_DNA"/>
</dbReference>
<keyword evidence="1" id="KW-0378">Hydrolase</keyword>
<dbReference type="AlphaFoldDB" id="A0A3D9SD06"/>
<dbReference type="InterPro" id="IPR013094">
    <property type="entry name" value="AB_hydrolase_3"/>
</dbReference>
<comment type="caution">
    <text evidence="3">The sequence shown here is derived from an EMBL/GenBank/DDBJ whole genome shotgun (WGS) entry which is preliminary data.</text>
</comment>
<dbReference type="Gene3D" id="3.40.50.1820">
    <property type="entry name" value="alpha/beta hydrolase"/>
    <property type="match status" value="1"/>
</dbReference>
<evidence type="ECO:0000313" key="4">
    <source>
        <dbReference type="Proteomes" id="UP000256304"/>
    </source>
</evidence>
<proteinExistence type="predicted"/>
<evidence type="ECO:0000313" key="3">
    <source>
        <dbReference type="EMBL" id="REE92768.1"/>
    </source>
</evidence>
<dbReference type="Proteomes" id="UP000256304">
    <property type="component" value="Unassembled WGS sequence"/>
</dbReference>
<dbReference type="GO" id="GO:0016787">
    <property type="term" value="F:hydrolase activity"/>
    <property type="evidence" value="ECO:0007669"/>
    <property type="project" value="UniProtKB-KW"/>
</dbReference>
<feature type="domain" description="Alpha/beta hydrolase fold-3" evidence="2">
    <location>
        <begin position="123"/>
        <end position="343"/>
    </location>
</feature>
<dbReference type="SUPFAM" id="SSF53474">
    <property type="entry name" value="alpha/beta-Hydrolases"/>
    <property type="match status" value="1"/>
</dbReference>
<name>A0A3D9SD06_9BACL</name>
<reference evidence="3 4" key="1">
    <citation type="submission" date="2018-08" db="EMBL/GenBank/DDBJ databases">
        <title>Genomic Encyclopedia of Type Strains, Phase III (KMG-III): the genomes of soil and plant-associated and newly described type strains.</title>
        <authorList>
            <person name="Whitman W."/>
        </authorList>
    </citation>
    <scope>NUCLEOTIDE SEQUENCE [LARGE SCALE GENOMIC DNA]</scope>
    <source>
        <strain evidence="3 4">CGMCC 1.10966</strain>
    </source>
</reference>
<dbReference type="InterPro" id="IPR050300">
    <property type="entry name" value="GDXG_lipolytic_enzyme"/>
</dbReference>
<accession>A0A3D9SD06</accession>
<dbReference type="InterPro" id="IPR029058">
    <property type="entry name" value="AB_hydrolase_fold"/>
</dbReference>
<gene>
    <name evidence="3" type="ORF">A8990_10366</name>
</gene>
<dbReference type="PANTHER" id="PTHR48081">
    <property type="entry name" value="AB HYDROLASE SUPERFAMILY PROTEIN C4A8.06C"/>
    <property type="match status" value="1"/>
</dbReference>
<evidence type="ECO:0000259" key="2">
    <source>
        <dbReference type="Pfam" id="PF07859"/>
    </source>
</evidence>
<dbReference type="OrthoDB" id="9815425at2"/>
<keyword evidence="4" id="KW-1185">Reference proteome</keyword>
<protein>
    <submittedName>
        <fullName evidence="3">Acetyl esterase/lipase</fullName>
    </submittedName>
</protein>
<organism evidence="3 4">
    <name type="scientific">Paenibacillus taihuensis</name>
    <dbReference type="NCBI Taxonomy" id="1156355"/>
    <lineage>
        <taxon>Bacteria</taxon>
        <taxon>Bacillati</taxon>
        <taxon>Bacillota</taxon>
        <taxon>Bacilli</taxon>
        <taxon>Bacillales</taxon>
        <taxon>Paenibacillaceae</taxon>
        <taxon>Paenibacillus</taxon>
    </lineage>
</organism>
<evidence type="ECO:0000256" key="1">
    <source>
        <dbReference type="ARBA" id="ARBA00022801"/>
    </source>
</evidence>
<dbReference type="RefSeq" id="WP_116187691.1">
    <property type="nucleotide sequence ID" value="NZ_QTTN01000003.1"/>
</dbReference>
<sequence length="368" mass="40006">MDEKYLSLVEALSTKAVISERDGYSFVVKPIPDSEARGELDPRVYEVQVKTAEKFAGGSPFQIDPTDMLGFAAAMRSFMGWDNDDVTDGTIATVQRSIESGEDGVQIPIRIYTPQGEAKRPAIVFFHGGGFIGGTLDVVENPCKCLSAYADAVVVSVDYRLAPEHPFPAGLNDCFAAVRWVHENAEALGVNPEQIAVAGDSAGGNMAAVCSLMDRDQGTGFIRFQALIYPTVNMGALDSGDPPWTVEAYDIRKHHEFIMPGLMAMKGDASSPILNMYLQGKAEPSNPYLAPLLGDVTGLPEALIITAEYDFLRLEDEAYARKLARSGVKTTLIQYNGVDHAFMDKSGLYPQAEDCMKEIGAAFRRVIE</sequence>